<organism evidence="1">
    <name type="scientific">Arundo donax</name>
    <name type="common">Giant reed</name>
    <name type="synonym">Donax arundinaceus</name>
    <dbReference type="NCBI Taxonomy" id="35708"/>
    <lineage>
        <taxon>Eukaryota</taxon>
        <taxon>Viridiplantae</taxon>
        <taxon>Streptophyta</taxon>
        <taxon>Embryophyta</taxon>
        <taxon>Tracheophyta</taxon>
        <taxon>Spermatophyta</taxon>
        <taxon>Magnoliopsida</taxon>
        <taxon>Liliopsida</taxon>
        <taxon>Poales</taxon>
        <taxon>Poaceae</taxon>
        <taxon>PACMAD clade</taxon>
        <taxon>Arundinoideae</taxon>
        <taxon>Arundineae</taxon>
        <taxon>Arundo</taxon>
    </lineage>
</organism>
<name>A0A0A9ADD4_ARUDO</name>
<evidence type="ECO:0000313" key="1">
    <source>
        <dbReference type="EMBL" id="JAD49624.1"/>
    </source>
</evidence>
<protein>
    <submittedName>
        <fullName evidence="1">Uncharacterized protein</fullName>
    </submittedName>
</protein>
<reference evidence="1" key="2">
    <citation type="journal article" date="2015" name="Data Brief">
        <title>Shoot transcriptome of the giant reed, Arundo donax.</title>
        <authorList>
            <person name="Barrero R.A."/>
            <person name="Guerrero F.D."/>
            <person name="Moolhuijzen P."/>
            <person name="Goolsby J.A."/>
            <person name="Tidwell J."/>
            <person name="Bellgard S.E."/>
            <person name="Bellgard M.I."/>
        </authorList>
    </citation>
    <scope>NUCLEOTIDE SEQUENCE</scope>
    <source>
        <tissue evidence="1">Shoot tissue taken approximately 20 cm above the soil surface</tissue>
    </source>
</reference>
<proteinExistence type="predicted"/>
<dbReference type="EMBL" id="GBRH01248271">
    <property type="protein sequence ID" value="JAD49624.1"/>
    <property type="molecule type" value="Transcribed_RNA"/>
</dbReference>
<accession>A0A0A9ADD4</accession>
<sequence length="31" mass="3731">MTLQRRNFLVQLLQLYTLSSFRSAVFHMCIL</sequence>
<reference evidence="1" key="1">
    <citation type="submission" date="2014-09" db="EMBL/GenBank/DDBJ databases">
        <authorList>
            <person name="Magalhaes I.L.F."/>
            <person name="Oliveira U."/>
            <person name="Santos F.R."/>
            <person name="Vidigal T.H.D.A."/>
            <person name="Brescovit A.D."/>
            <person name="Santos A.J."/>
        </authorList>
    </citation>
    <scope>NUCLEOTIDE SEQUENCE</scope>
    <source>
        <tissue evidence="1">Shoot tissue taken approximately 20 cm above the soil surface</tissue>
    </source>
</reference>
<dbReference type="AlphaFoldDB" id="A0A0A9ADD4"/>